<accession>A0A4U0TRD0</accession>
<evidence type="ECO:0000256" key="3">
    <source>
        <dbReference type="PROSITE-ProRule" id="PRU00810"/>
    </source>
</evidence>
<dbReference type="GO" id="GO:0005634">
    <property type="term" value="C:nucleus"/>
    <property type="evidence" value="ECO:0007669"/>
    <property type="project" value="UniProtKB-SubCell"/>
</dbReference>
<dbReference type="OrthoDB" id="10265969at2759"/>
<dbReference type="EMBL" id="NAJP01000174">
    <property type="protein sequence ID" value="TKA24670.1"/>
    <property type="molecule type" value="Genomic_DNA"/>
</dbReference>
<protein>
    <submittedName>
        <fullName evidence="5">Uncharacterized protein</fullName>
    </submittedName>
</protein>
<reference evidence="5 6" key="1">
    <citation type="submission" date="2017-03" db="EMBL/GenBank/DDBJ databases">
        <title>Genomes of endolithic fungi from Antarctica.</title>
        <authorList>
            <person name="Coleine C."/>
            <person name="Masonjones S."/>
            <person name="Stajich J.E."/>
        </authorList>
    </citation>
    <scope>NUCLEOTIDE SEQUENCE [LARGE SCALE GENOMIC DNA]</scope>
    <source>
        <strain evidence="5 6">CCFEE 5311</strain>
    </source>
</reference>
<dbReference type="Pfam" id="PF02671">
    <property type="entry name" value="PAH"/>
    <property type="match status" value="1"/>
</dbReference>
<dbReference type="Gene3D" id="1.20.1160.11">
    <property type="entry name" value="Paired amphipathic helix"/>
    <property type="match status" value="1"/>
</dbReference>
<keyword evidence="2 3" id="KW-0539">Nucleus</keyword>
<dbReference type="PROSITE" id="PS51477">
    <property type="entry name" value="PAH"/>
    <property type="match status" value="1"/>
</dbReference>
<feature type="compositionally biased region" description="Gly residues" evidence="4">
    <location>
        <begin position="101"/>
        <end position="119"/>
    </location>
</feature>
<evidence type="ECO:0000256" key="2">
    <source>
        <dbReference type="ARBA" id="ARBA00023242"/>
    </source>
</evidence>
<comment type="subcellular location">
    <subcellularLocation>
        <location evidence="1 3">Nucleus</location>
    </subcellularLocation>
</comment>
<evidence type="ECO:0000313" key="6">
    <source>
        <dbReference type="Proteomes" id="UP000310066"/>
    </source>
</evidence>
<dbReference type="AlphaFoldDB" id="A0A4U0TRD0"/>
<sequence>MTDKISALTARLHADGFDSAQIAALQDAFTYMDCVQRRFAHNPEPLERFNDIVRAFGAAAGAIEIEIVVRQVSELFVEHPELIEGFRSWVEVERLATRSEGPGGADGGLGAEGVGGGGGAERDDVVEVDIARQAVWVDYRFGEPRVSGLVINEGEMGVGRRPVGAERDGRAARRSVNAARDGGSTGRAGGSGEEKKCAETGDEG</sequence>
<organism evidence="5 6">
    <name type="scientific">Friedmanniomyces endolithicus</name>
    <dbReference type="NCBI Taxonomy" id="329885"/>
    <lineage>
        <taxon>Eukaryota</taxon>
        <taxon>Fungi</taxon>
        <taxon>Dikarya</taxon>
        <taxon>Ascomycota</taxon>
        <taxon>Pezizomycotina</taxon>
        <taxon>Dothideomycetes</taxon>
        <taxon>Dothideomycetidae</taxon>
        <taxon>Mycosphaerellales</taxon>
        <taxon>Teratosphaeriaceae</taxon>
        <taxon>Friedmanniomyces</taxon>
    </lineage>
</organism>
<dbReference type="InterPro" id="IPR036600">
    <property type="entry name" value="PAH_sf"/>
</dbReference>
<evidence type="ECO:0000313" key="5">
    <source>
        <dbReference type="EMBL" id="TKA24670.1"/>
    </source>
</evidence>
<dbReference type="InterPro" id="IPR003822">
    <property type="entry name" value="PAH"/>
</dbReference>
<feature type="compositionally biased region" description="Basic and acidic residues" evidence="4">
    <location>
        <begin position="192"/>
        <end position="204"/>
    </location>
</feature>
<dbReference type="Proteomes" id="UP000310066">
    <property type="component" value="Unassembled WGS sequence"/>
</dbReference>
<name>A0A4U0TRD0_9PEZI</name>
<dbReference type="STRING" id="329885.A0A4U0TRD0"/>
<evidence type="ECO:0000256" key="1">
    <source>
        <dbReference type="ARBA" id="ARBA00004123"/>
    </source>
</evidence>
<feature type="region of interest" description="Disordered" evidence="4">
    <location>
        <begin position="100"/>
        <end position="120"/>
    </location>
</feature>
<comment type="caution">
    <text evidence="5">The sequence shown here is derived from an EMBL/GenBank/DDBJ whole genome shotgun (WGS) entry which is preliminary data.</text>
</comment>
<dbReference type="SUPFAM" id="SSF47762">
    <property type="entry name" value="PAH2 domain"/>
    <property type="match status" value="1"/>
</dbReference>
<dbReference type="GO" id="GO:0006355">
    <property type="term" value="P:regulation of DNA-templated transcription"/>
    <property type="evidence" value="ECO:0007669"/>
    <property type="project" value="InterPro"/>
</dbReference>
<gene>
    <name evidence="5" type="ORF">B0A54_17364</name>
</gene>
<proteinExistence type="predicted"/>
<feature type="region of interest" description="Disordered" evidence="4">
    <location>
        <begin position="159"/>
        <end position="204"/>
    </location>
</feature>
<evidence type="ECO:0000256" key="4">
    <source>
        <dbReference type="SAM" id="MobiDB-lite"/>
    </source>
</evidence>